<protein>
    <submittedName>
        <fullName evidence="3">DUF805 domain-containing protein</fullName>
    </submittedName>
    <submittedName>
        <fullName evidence="2">Inner membrane protein yhaH</fullName>
    </submittedName>
</protein>
<dbReference type="AlphaFoldDB" id="A0A378Q097"/>
<dbReference type="GO" id="GO:0005886">
    <property type="term" value="C:plasma membrane"/>
    <property type="evidence" value="ECO:0007669"/>
    <property type="project" value="TreeGrafter"/>
</dbReference>
<keyword evidence="1" id="KW-1133">Transmembrane helix</keyword>
<dbReference type="EMBL" id="CP087781">
    <property type="protein sequence ID" value="UZA50663.1"/>
    <property type="molecule type" value="Genomic_DNA"/>
</dbReference>
<dbReference type="RefSeq" id="WP_115005207.1">
    <property type="nucleotide sequence ID" value="NZ_CP087765.1"/>
</dbReference>
<dbReference type="Proteomes" id="UP000254133">
    <property type="component" value="Unassembled WGS sequence"/>
</dbReference>
<dbReference type="PANTHER" id="PTHR34980:SF2">
    <property type="entry name" value="INNER MEMBRANE PROTEIN YHAH-RELATED"/>
    <property type="match status" value="1"/>
</dbReference>
<evidence type="ECO:0000313" key="7">
    <source>
        <dbReference type="Proteomes" id="UP001163632"/>
    </source>
</evidence>
<reference evidence="2 5" key="1">
    <citation type="submission" date="2018-06" db="EMBL/GenBank/DDBJ databases">
        <authorList>
            <consortium name="Pathogen Informatics"/>
            <person name="Doyle S."/>
        </authorList>
    </citation>
    <scope>NUCLEOTIDE SEQUENCE [LARGE SCALE GENOMIC DNA]</scope>
    <source>
        <strain evidence="2 5">NCTC9426</strain>
    </source>
</reference>
<evidence type="ECO:0000313" key="3">
    <source>
        <dbReference type="EMBL" id="UZA02130.1"/>
    </source>
</evidence>
<proteinExistence type="predicted"/>
<keyword evidence="7" id="KW-1185">Reference proteome</keyword>
<evidence type="ECO:0000313" key="4">
    <source>
        <dbReference type="EMBL" id="UZA50663.1"/>
    </source>
</evidence>
<gene>
    <name evidence="2" type="primary">yhaH</name>
    <name evidence="3" type="ORF">LP092_09005</name>
    <name evidence="4" type="ORF">LP129_08955</name>
    <name evidence="2" type="ORF">NCTC9426_02691</name>
</gene>
<dbReference type="Proteomes" id="UP001163632">
    <property type="component" value="Chromosome"/>
</dbReference>
<dbReference type="InterPro" id="IPR008523">
    <property type="entry name" value="DUF805"/>
</dbReference>
<accession>A0A378Q097</accession>
<dbReference type="Pfam" id="PF05656">
    <property type="entry name" value="DUF805"/>
    <property type="match status" value="1"/>
</dbReference>
<dbReference type="GeneID" id="77188324"/>
<evidence type="ECO:0000256" key="1">
    <source>
        <dbReference type="SAM" id="Phobius"/>
    </source>
</evidence>
<evidence type="ECO:0000313" key="2">
    <source>
        <dbReference type="EMBL" id="STY93956.1"/>
    </source>
</evidence>
<sequence length="127" mass="14682">MTSLPQKMTLGLKSALFDNFYNYEDRASRLEFFSFFIFYWLFLIVLAFILESLKLDVVLNNVILLAVFTLLTLAKLSVSSRRLHDSNLSSYWFILNFIPIIGSLIFLGLMFRKGSKGENRFGAMPSF</sequence>
<dbReference type="PANTHER" id="PTHR34980">
    <property type="entry name" value="INNER MEMBRANE PROTEIN-RELATED-RELATED"/>
    <property type="match status" value="1"/>
</dbReference>
<organism evidence="2 5">
    <name type="scientific">Moraxella bovis</name>
    <dbReference type="NCBI Taxonomy" id="476"/>
    <lineage>
        <taxon>Bacteria</taxon>
        <taxon>Pseudomonadati</taxon>
        <taxon>Pseudomonadota</taxon>
        <taxon>Gammaproteobacteria</taxon>
        <taxon>Moraxellales</taxon>
        <taxon>Moraxellaceae</taxon>
        <taxon>Moraxella</taxon>
    </lineage>
</organism>
<feature type="transmembrane region" description="Helical" evidence="1">
    <location>
        <begin position="90"/>
        <end position="111"/>
    </location>
</feature>
<feature type="transmembrane region" description="Helical" evidence="1">
    <location>
        <begin position="57"/>
        <end position="78"/>
    </location>
</feature>
<dbReference type="Proteomes" id="UP001163283">
    <property type="component" value="Chromosome"/>
</dbReference>
<feature type="transmembrane region" description="Helical" evidence="1">
    <location>
        <begin position="32"/>
        <end position="50"/>
    </location>
</feature>
<name>A0A378Q097_MORBO</name>
<dbReference type="EMBL" id="UGPZ01000003">
    <property type="protein sequence ID" value="STY93956.1"/>
    <property type="molecule type" value="Genomic_DNA"/>
</dbReference>
<keyword evidence="1" id="KW-0472">Membrane</keyword>
<reference evidence="3 6" key="2">
    <citation type="journal article" date="2022" name="BMC Microbiol.">
        <title>Whole genome sequencing of Moraxella bovis strains from North America reveals two genotypes with different genetic determinants.</title>
        <authorList>
            <person name="Wynn E.L."/>
            <person name="Hille M.M."/>
            <person name="Loy J.D."/>
            <person name="Schuller G."/>
            <person name="Kuhn K.L."/>
            <person name="Dickey A.M."/>
            <person name="Bono J.L."/>
            <person name="Clawson M.L."/>
        </authorList>
    </citation>
    <scope>NUCLEOTIDE SEQUENCE [LARGE SCALE GENOMIC DNA]</scope>
    <source>
        <strain evidence="3">SAM102599</strain>
        <strain evidence="4 6">SAM57978</strain>
    </source>
</reference>
<dbReference type="EMBL" id="CP087830">
    <property type="protein sequence ID" value="UZA02130.1"/>
    <property type="molecule type" value="Genomic_DNA"/>
</dbReference>
<keyword evidence="1" id="KW-0812">Transmembrane</keyword>
<evidence type="ECO:0000313" key="5">
    <source>
        <dbReference type="Proteomes" id="UP000254133"/>
    </source>
</evidence>
<evidence type="ECO:0000313" key="6">
    <source>
        <dbReference type="Proteomes" id="UP001163283"/>
    </source>
</evidence>